<dbReference type="InterPro" id="IPR052541">
    <property type="entry name" value="SQRD"/>
</dbReference>
<dbReference type="PANTHER" id="PTHR43755:SF1">
    <property type="entry name" value="FAD-DEPENDENT PYRIDINE NUCLEOTIDE-DISULPHIDE OXIDOREDUCTASE"/>
    <property type="match status" value="1"/>
</dbReference>
<evidence type="ECO:0000259" key="1">
    <source>
        <dbReference type="Pfam" id="PF07992"/>
    </source>
</evidence>
<dbReference type="Gene3D" id="3.50.50.60">
    <property type="entry name" value="FAD/NAD(P)-binding domain"/>
    <property type="match status" value="2"/>
</dbReference>
<evidence type="ECO:0000313" key="3">
    <source>
        <dbReference type="Proteomes" id="UP000460272"/>
    </source>
</evidence>
<name>A0A6P2C733_9ACTN</name>
<dbReference type="AlphaFoldDB" id="A0A6P2C733"/>
<proteinExistence type="predicted"/>
<protein>
    <submittedName>
        <fullName evidence="2">NAD(P)/FAD-dependent oxidoreductase</fullName>
    </submittedName>
</protein>
<dbReference type="Proteomes" id="UP000460272">
    <property type="component" value="Unassembled WGS sequence"/>
</dbReference>
<dbReference type="EMBL" id="RPFW01000002">
    <property type="protein sequence ID" value="TVZ05333.1"/>
    <property type="molecule type" value="Genomic_DNA"/>
</dbReference>
<dbReference type="Pfam" id="PF07992">
    <property type="entry name" value="Pyr_redox_2"/>
    <property type="match status" value="1"/>
</dbReference>
<evidence type="ECO:0000313" key="2">
    <source>
        <dbReference type="EMBL" id="TVZ05333.1"/>
    </source>
</evidence>
<dbReference type="InterPro" id="IPR023753">
    <property type="entry name" value="FAD/NAD-binding_dom"/>
</dbReference>
<gene>
    <name evidence="2" type="ORF">EAS64_12230</name>
</gene>
<keyword evidence="3" id="KW-1185">Reference proteome</keyword>
<sequence length="416" mass="45060">MSKTIVVLGGGTGGTLIANRLRRMLGRSAAGIVVIDTDDEHVYQPGLLFVPFGKAEPGSLIRPRHRQFRSGVTFRQAAVDRVDLDRNEVLLVGGECIGYDVLVIATGARLVPEETEGLTGPGWMEKVFTFYTLDGAVALRRALAEFHGGRLAVAVMDMPIKCPVAPLEFCFLADAYFRERGIRNKVELTYVTPLDGAFTKPVCDRELSGLLKDKGVSLVTEFNTGEVAGADGKLVSFDGREVPFDLAVVVPLHGGQDYVERSPGLGDELGFVPVDQRTLQSKARSNVFVIGDAADIPASKAGSVAHFEGDVVARNIARYLAGEPLDADFDGHTNCFIESGSGKALLIDFNYGTEPLTGRFPGRIGLPLLRQSRLNHLGKLAFGWLYWHVLLPGREIPAVRSLMPEAGKHLPPPSQR</sequence>
<dbReference type="SUPFAM" id="SSF51905">
    <property type="entry name" value="FAD/NAD(P)-binding domain"/>
    <property type="match status" value="2"/>
</dbReference>
<comment type="caution">
    <text evidence="2">The sequence shown here is derived from an EMBL/GenBank/DDBJ whole genome shotgun (WGS) entry which is preliminary data.</text>
</comment>
<dbReference type="InterPro" id="IPR036188">
    <property type="entry name" value="FAD/NAD-bd_sf"/>
</dbReference>
<accession>A0A6P2C733</accession>
<reference evidence="2 3" key="1">
    <citation type="submission" date="2018-11" db="EMBL/GenBank/DDBJ databases">
        <title>Trebonia kvetii gen.nov., sp.nov., a novel acidophilic actinobacterium, and proposal of the new actinobacterial family Treboniaceae fam. nov.</title>
        <authorList>
            <person name="Rapoport D."/>
            <person name="Sagova-Mareckova M."/>
            <person name="Sedlacek I."/>
            <person name="Provaznik J."/>
            <person name="Kralova S."/>
            <person name="Pavlinic D."/>
            <person name="Benes V."/>
            <person name="Kopecky J."/>
        </authorList>
    </citation>
    <scope>NUCLEOTIDE SEQUENCE [LARGE SCALE GENOMIC DNA]</scope>
    <source>
        <strain evidence="2 3">15Tr583</strain>
    </source>
</reference>
<dbReference type="RefSeq" id="WP_145853036.1">
    <property type="nucleotide sequence ID" value="NZ_RPFW01000002.1"/>
</dbReference>
<dbReference type="PANTHER" id="PTHR43755">
    <property type="match status" value="1"/>
</dbReference>
<dbReference type="GO" id="GO:0016491">
    <property type="term" value="F:oxidoreductase activity"/>
    <property type="evidence" value="ECO:0007669"/>
    <property type="project" value="InterPro"/>
</dbReference>
<dbReference type="OrthoDB" id="9802771at2"/>
<feature type="domain" description="FAD/NAD(P)-binding" evidence="1">
    <location>
        <begin position="4"/>
        <end position="149"/>
    </location>
</feature>
<organism evidence="2 3">
    <name type="scientific">Trebonia kvetii</name>
    <dbReference type="NCBI Taxonomy" id="2480626"/>
    <lineage>
        <taxon>Bacteria</taxon>
        <taxon>Bacillati</taxon>
        <taxon>Actinomycetota</taxon>
        <taxon>Actinomycetes</taxon>
        <taxon>Streptosporangiales</taxon>
        <taxon>Treboniaceae</taxon>
        <taxon>Trebonia</taxon>
    </lineage>
</organism>